<protein>
    <submittedName>
        <fullName evidence="1">Uncharacterized protein</fullName>
    </submittedName>
</protein>
<organism evidence="1 2">
    <name type="scientific">Pogonophryne albipinna</name>
    <dbReference type="NCBI Taxonomy" id="1090488"/>
    <lineage>
        <taxon>Eukaryota</taxon>
        <taxon>Metazoa</taxon>
        <taxon>Chordata</taxon>
        <taxon>Craniata</taxon>
        <taxon>Vertebrata</taxon>
        <taxon>Euteleostomi</taxon>
        <taxon>Actinopterygii</taxon>
        <taxon>Neopterygii</taxon>
        <taxon>Teleostei</taxon>
        <taxon>Neoteleostei</taxon>
        <taxon>Acanthomorphata</taxon>
        <taxon>Eupercaria</taxon>
        <taxon>Perciformes</taxon>
        <taxon>Notothenioidei</taxon>
        <taxon>Pogonophryne</taxon>
    </lineage>
</organism>
<feature type="non-terminal residue" evidence="1">
    <location>
        <position position="96"/>
    </location>
</feature>
<name>A0AAD6BEI9_9TELE</name>
<proteinExistence type="predicted"/>
<dbReference type="AlphaFoldDB" id="A0AAD6BEI9"/>
<reference evidence="1" key="1">
    <citation type="submission" date="2022-11" db="EMBL/GenBank/DDBJ databases">
        <title>Chromosome-level genome of Pogonophryne albipinna.</title>
        <authorList>
            <person name="Jo E."/>
        </authorList>
    </citation>
    <scope>NUCLEOTIDE SEQUENCE</scope>
    <source>
        <strain evidence="1">SGF0006</strain>
        <tissue evidence="1">Muscle</tissue>
    </source>
</reference>
<gene>
    <name evidence="1" type="ORF">JOQ06_026983</name>
</gene>
<comment type="caution">
    <text evidence="1">The sequence shown here is derived from an EMBL/GenBank/DDBJ whole genome shotgun (WGS) entry which is preliminary data.</text>
</comment>
<dbReference type="EMBL" id="JAPTMU010000007">
    <property type="protein sequence ID" value="KAJ4940687.1"/>
    <property type="molecule type" value="Genomic_DNA"/>
</dbReference>
<evidence type="ECO:0000313" key="2">
    <source>
        <dbReference type="Proteomes" id="UP001219934"/>
    </source>
</evidence>
<dbReference type="Proteomes" id="UP001219934">
    <property type="component" value="Unassembled WGS sequence"/>
</dbReference>
<sequence>EMEDKWLSMSHHPSLSLSLALTLACMVCWVRLGARQVDFDGIHCVRVKYTVAFIEEVSGLRGEGSEPGAPLQDYRLHVQAVAPEQALTPPPSSQMP</sequence>
<accession>A0AAD6BEI9</accession>
<feature type="non-terminal residue" evidence="1">
    <location>
        <position position="1"/>
    </location>
</feature>
<evidence type="ECO:0000313" key="1">
    <source>
        <dbReference type="EMBL" id="KAJ4940687.1"/>
    </source>
</evidence>
<keyword evidence="2" id="KW-1185">Reference proteome</keyword>